<dbReference type="EMBL" id="LT554999">
    <property type="protein sequence ID" value="SAM09204.1"/>
    <property type="molecule type" value="Genomic_DNA"/>
</dbReference>
<protein>
    <recommendedName>
        <fullName evidence="2">MULE transposase domain-containing protein</fullName>
    </recommendedName>
</protein>
<feature type="compositionally biased region" description="Basic and acidic residues" evidence="1">
    <location>
        <begin position="62"/>
        <end position="72"/>
    </location>
</feature>
<dbReference type="AlphaFoldDB" id="A0A168SZC6"/>
<accession>A0A168SZC6</accession>
<feature type="region of interest" description="Disordered" evidence="1">
    <location>
        <begin position="61"/>
        <end position="94"/>
    </location>
</feature>
<proteinExistence type="predicted"/>
<organism evidence="3">
    <name type="scientific">Absidia glauca</name>
    <name type="common">Pin mould</name>
    <dbReference type="NCBI Taxonomy" id="4829"/>
    <lineage>
        <taxon>Eukaryota</taxon>
        <taxon>Fungi</taxon>
        <taxon>Fungi incertae sedis</taxon>
        <taxon>Mucoromycota</taxon>
        <taxon>Mucoromycotina</taxon>
        <taxon>Mucoromycetes</taxon>
        <taxon>Mucorales</taxon>
        <taxon>Cunninghamellaceae</taxon>
        <taxon>Absidia</taxon>
    </lineage>
</organism>
<dbReference type="InterPro" id="IPR018289">
    <property type="entry name" value="MULE_transposase_dom"/>
</dbReference>
<reference evidence="3" key="1">
    <citation type="submission" date="2016-04" db="EMBL/GenBank/DDBJ databases">
        <authorList>
            <person name="Evans L.H."/>
            <person name="Alamgir A."/>
            <person name="Owens N."/>
            <person name="Weber N.D."/>
            <person name="Virtaneva K."/>
            <person name="Barbian K."/>
            <person name="Babar A."/>
            <person name="Rosenke K."/>
        </authorList>
    </citation>
    <scope>NUCLEOTIDE SEQUENCE [LARGE SCALE GENOMIC DNA]</scope>
    <source>
        <strain evidence="3">CBS 101.48</strain>
    </source>
</reference>
<dbReference type="InParanoid" id="A0A168SZC6"/>
<sequence>MTNNNNSTLQLSLNMQFDTMDEARLYCKKVSKQQQFLTVTTDSKDDEKADGRLVLCCSHHSQPRDTRHRLDGESQEGATGKDDKKDGKKRRQRDTMRNGCAYKIRFYRKKTSDKWILTMLNTTHTNHPAATRFSTYASHRTATMEQRMQIEQLIACGSSDLQIVSFMNTHHRNCSDDCEIHGAFIARYIANMRRRFAGVSLNANAAINNIGRNFRSLANFPIAGAWISSETETSYQWVIEQLEETVFPDGSSWRPGVIVTDQDQALMNAIENVFPDANPILCCLHIARNFKKNMAPFIDDPEEKWAEVKAVLDKIFRCKTIDEYYSAYKEKKLISTAGMSRPLVEIDIPTTILTFSA</sequence>
<gene>
    <name evidence="3" type="primary">ABSGL_14878.1 scaffold 15133</name>
</gene>
<dbReference type="PANTHER" id="PTHR47718">
    <property type="entry name" value="OS01G0519700 PROTEIN"/>
    <property type="match status" value="1"/>
</dbReference>
<evidence type="ECO:0000313" key="4">
    <source>
        <dbReference type="Proteomes" id="UP000078561"/>
    </source>
</evidence>
<feature type="domain" description="MULE transposase" evidence="2">
    <location>
        <begin position="220"/>
        <end position="289"/>
    </location>
</feature>
<evidence type="ECO:0000256" key="1">
    <source>
        <dbReference type="SAM" id="MobiDB-lite"/>
    </source>
</evidence>
<name>A0A168SZC6_ABSGL</name>
<evidence type="ECO:0000259" key="2">
    <source>
        <dbReference type="Pfam" id="PF10551"/>
    </source>
</evidence>
<keyword evidence="4" id="KW-1185">Reference proteome</keyword>
<evidence type="ECO:0000313" key="3">
    <source>
        <dbReference type="EMBL" id="SAM09204.1"/>
    </source>
</evidence>
<dbReference type="OrthoDB" id="2422867at2759"/>
<dbReference type="Proteomes" id="UP000078561">
    <property type="component" value="Unassembled WGS sequence"/>
</dbReference>
<dbReference type="Pfam" id="PF10551">
    <property type="entry name" value="MULE"/>
    <property type="match status" value="1"/>
</dbReference>